<dbReference type="InterPro" id="IPR014748">
    <property type="entry name" value="Enoyl-CoA_hydra_C"/>
</dbReference>
<feature type="region of interest" description="Disordered" evidence="3">
    <location>
        <begin position="256"/>
        <end position="277"/>
    </location>
</feature>
<gene>
    <name evidence="4" type="ORF">ACFONP_05935</name>
</gene>
<dbReference type="InterPro" id="IPR001753">
    <property type="entry name" value="Enoyl-CoA_hydra/iso"/>
</dbReference>
<evidence type="ECO:0000256" key="1">
    <source>
        <dbReference type="ARBA" id="ARBA00005254"/>
    </source>
</evidence>
<reference evidence="5" key="1">
    <citation type="journal article" date="2019" name="Int. J. Syst. Evol. Microbiol.">
        <title>The Global Catalogue of Microorganisms (GCM) 10K type strain sequencing project: providing services to taxonomists for standard genome sequencing and annotation.</title>
        <authorList>
            <consortium name="The Broad Institute Genomics Platform"/>
            <consortium name="The Broad Institute Genome Sequencing Center for Infectious Disease"/>
            <person name="Wu L."/>
            <person name="Ma J."/>
        </authorList>
    </citation>
    <scope>NUCLEOTIDE SEQUENCE [LARGE SCALE GENOMIC DNA]</scope>
    <source>
        <strain evidence="5">KCTC 22245</strain>
    </source>
</reference>
<evidence type="ECO:0000256" key="2">
    <source>
        <dbReference type="RuleBase" id="RU003707"/>
    </source>
</evidence>
<dbReference type="Proteomes" id="UP001595607">
    <property type="component" value="Unassembled WGS sequence"/>
</dbReference>
<proteinExistence type="inferred from homology"/>
<accession>A0ABV7MA80</accession>
<comment type="similarity">
    <text evidence="1 2">Belongs to the enoyl-CoA hydratase/isomerase family.</text>
</comment>
<dbReference type="InterPro" id="IPR029045">
    <property type="entry name" value="ClpP/crotonase-like_dom_sf"/>
</dbReference>
<evidence type="ECO:0000256" key="3">
    <source>
        <dbReference type="SAM" id="MobiDB-lite"/>
    </source>
</evidence>
<dbReference type="PANTHER" id="PTHR43149">
    <property type="entry name" value="ENOYL-COA HYDRATASE"/>
    <property type="match status" value="1"/>
</dbReference>
<evidence type="ECO:0000313" key="5">
    <source>
        <dbReference type="Proteomes" id="UP001595607"/>
    </source>
</evidence>
<dbReference type="RefSeq" id="WP_189570373.1">
    <property type="nucleotide sequence ID" value="NZ_BMXU01000001.1"/>
</dbReference>
<dbReference type="CDD" id="cd06558">
    <property type="entry name" value="crotonase-like"/>
    <property type="match status" value="1"/>
</dbReference>
<evidence type="ECO:0000313" key="4">
    <source>
        <dbReference type="EMBL" id="MFC3302268.1"/>
    </source>
</evidence>
<dbReference type="PROSITE" id="PS00166">
    <property type="entry name" value="ENOYL_COA_HYDRATASE"/>
    <property type="match status" value="1"/>
</dbReference>
<dbReference type="InterPro" id="IPR045002">
    <property type="entry name" value="Ech1-like"/>
</dbReference>
<organism evidence="4 5">
    <name type="scientific">Parvularcula lutaonensis</name>
    <dbReference type="NCBI Taxonomy" id="491923"/>
    <lineage>
        <taxon>Bacteria</taxon>
        <taxon>Pseudomonadati</taxon>
        <taxon>Pseudomonadota</taxon>
        <taxon>Alphaproteobacteria</taxon>
        <taxon>Parvularculales</taxon>
        <taxon>Parvularculaceae</taxon>
        <taxon>Parvularcula</taxon>
    </lineage>
</organism>
<dbReference type="Gene3D" id="1.10.12.10">
    <property type="entry name" value="Lyase 2-enoyl-coa Hydratase, Chain A, domain 2"/>
    <property type="match status" value="1"/>
</dbReference>
<comment type="caution">
    <text evidence="4">The sequence shown here is derived from an EMBL/GenBank/DDBJ whole genome shotgun (WGS) entry which is preliminary data.</text>
</comment>
<name>A0ABV7MA80_9PROT</name>
<keyword evidence="5" id="KW-1185">Reference proteome</keyword>
<dbReference type="EMBL" id="JBHRVA010000002">
    <property type="protein sequence ID" value="MFC3302268.1"/>
    <property type="molecule type" value="Genomic_DNA"/>
</dbReference>
<sequence>MTQAFRLEHDGPVATLTLSNPEKRNAMGAAFWEDLPDQVDALSASGECRALVIASEGPVFTSGIDLGMFTTVQKDDLGPAKGLDFYRTVLRMQRAFNALEDARMPVIAAIQGGCIGGGVDLITACDIRLCTEDAFFTIFEINIGMTADVGTFPRILNHLPEGIVRELAYTGRKMLADEALRHGLVNRVLPDHEACIAAAKEMAAEIASKAPMAVHGCKDIITYSRDHTTAEALDRIALWNASMLQPSELMAAMAAKQTGQPGQFAPLPPLRKVDGRD</sequence>
<dbReference type="SUPFAM" id="SSF52096">
    <property type="entry name" value="ClpP/crotonase"/>
    <property type="match status" value="1"/>
</dbReference>
<dbReference type="Gene3D" id="3.90.226.10">
    <property type="entry name" value="2-enoyl-CoA Hydratase, Chain A, domain 1"/>
    <property type="match status" value="1"/>
</dbReference>
<dbReference type="Pfam" id="PF00378">
    <property type="entry name" value="ECH_1"/>
    <property type="match status" value="1"/>
</dbReference>
<dbReference type="InterPro" id="IPR018376">
    <property type="entry name" value="Enoyl-CoA_hyd/isom_CS"/>
</dbReference>
<protein>
    <submittedName>
        <fullName evidence="4">Enoyl-CoA hydratase-related protein</fullName>
    </submittedName>
</protein>